<dbReference type="EMBL" id="SNTY01000011">
    <property type="protein sequence ID" value="TEU30171.1"/>
    <property type="molecule type" value="Genomic_DNA"/>
</dbReference>
<feature type="chain" id="PRO_5021435010" evidence="3">
    <location>
        <begin position="26"/>
        <end position="334"/>
    </location>
</feature>
<feature type="region of interest" description="Disordered" evidence="1">
    <location>
        <begin position="100"/>
        <end position="124"/>
    </location>
</feature>
<feature type="transmembrane region" description="Helical" evidence="2">
    <location>
        <begin position="133"/>
        <end position="150"/>
    </location>
</feature>
<feature type="compositionally biased region" description="Polar residues" evidence="1">
    <location>
        <begin position="178"/>
        <end position="193"/>
    </location>
</feature>
<gene>
    <name evidence="5" type="ORF">E2B99_02985</name>
</gene>
<keyword evidence="2" id="KW-0472">Membrane</keyword>
<reference evidence="5 6" key="1">
    <citation type="submission" date="2019-03" db="EMBL/GenBank/DDBJ databases">
        <title>Alkanindiges illinoisensis: a potential pathogenic isolated from ascites of a gastric cancer patient with abdominal metastasis.</title>
        <authorList>
            <person name="Hu X."/>
            <person name="Yang B."/>
            <person name="Yan X."/>
            <person name="Lin L."/>
            <person name="Zhao H."/>
            <person name="Zhou F."/>
            <person name="Su B."/>
            <person name="Chen J."/>
            <person name="Rui Y."/>
            <person name="Wang Q."/>
            <person name="Zheng L."/>
        </authorList>
    </citation>
    <scope>NUCLEOTIDE SEQUENCE [LARGE SCALE GENOMIC DNA]</scope>
    <source>
        <strain evidence="5 6">NFYY 23406</strain>
    </source>
</reference>
<evidence type="ECO:0000259" key="4">
    <source>
        <dbReference type="SMART" id="SM00978"/>
    </source>
</evidence>
<dbReference type="AlphaFoldDB" id="A0A4Y7XEF7"/>
<dbReference type="RefSeq" id="WP_134243498.1">
    <property type="nucleotide sequence ID" value="NZ_SNTY01000011.1"/>
</dbReference>
<organism evidence="5 6">
    <name type="scientific">Alkanindiges illinoisensis</name>
    <dbReference type="NCBI Taxonomy" id="197183"/>
    <lineage>
        <taxon>Bacteria</taxon>
        <taxon>Pseudomonadati</taxon>
        <taxon>Pseudomonadota</taxon>
        <taxon>Gammaproteobacteria</taxon>
        <taxon>Moraxellales</taxon>
        <taxon>Moraxellaceae</taxon>
        <taxon>Alkanindiges</taxon>
    </lineage>
</organism>
<feature type="compositionally biased region" description="Low complexity" evidence="1">
    <location>
        <begin position="115"/>
        <end position="124"/>
    </location>
</feature>
<dbReference type="InterPro" id="IPR007379">
    <property type="entry name" value="Tim44-like_dom"/>
</dbReference>
<keyword evidence="3" id="KW-0732">Signal</keyword>
<evidence type="ECO:0000313" key="5">
    <source>
        <dbReference type="EMBL" id="TEU30171.1"/>
    </source>
</evidence>
<dbReference type="PANTHER" id="PTHR41542">
    <property type="entry name" value="BLL5807 PROTEIN"/>
    <property type="match status" value="1"/>
</dbReference>
<keyword evidence="6" id="KW-1185">Reference proteome</keyword>
<protein>
    <submittedName>
        <fullName evidence="5">Tim44 domain-containing protein</fullName>
    </submittedName>
</protein>
<feature type="signal peptide" evidence="3">
    <location>
        <begin position="1"/>
        <end position="25"/>
    </location>
</feature>
<dbReference type="OrthoDB" id="5298777at2"/>
<feature type="region of interest" description="Disordered" evidence="1">
    <location>
        <begin position="28"/>
        <end position="74"/>
    </location>
</feature>
<keyword evidence="2" id="KW-1133">Transmembrane helix</keyword>
<evidence type="ECO:0000256" key="2">
    <source>
        <dbReference type="SAM" id="Phobius"/>
    </source>
</evidence>
<dbReference type="Pfam" id="PF04280">
    <property type="entry name" value="Tim44"/>
    <property type="match status" value="1"/>
</dbReference>
<dbReference type="Proteomes" id="UP000297834">
    <property type="component" value="Unassembled WGS sequence"/>
</dbReference>
<comment type="caution">
    <text evidence="5">The sequence shown here is derived from an EMBL/GenBank/DDBJ whole genome shotgun (WGS) entry which is preliminary data.</text>
</comment>
<dbReference type="SMART" id="SM00978">
    <property type="entry name" value="Tim44"/>
    <property type="match status" value="1"/>
</dbReference>
<evidence type="ECO:0000256" key="3">
    <source>
        <dbReference type="SAM" id="SignalP"/>
    </source>
</evidence>
<evidence type="ECO:0000313" key="6">
    <source>
        <dbReference type="Proteomes" id="UP000297834"/>
    </source>
</evidence>
<feature type="compositionally biased region" description="Polar residues" evidence="1">
    <location>
        <begin position="48"/>
        <end position="71"/>
    </location>
</feature>
<dbReference type="STRING" id="1120977.GCA_000619845_01141"/>
<name>A0A4Y7XEF7_9GAMM</name>
<accession>A0A4Y7XEF7</accession>
<evidence type="ECO:0000256" key="1">
    <source>
        <dbReference type="SAM" id="MobiDB-lite"/>
    </source>
</evidence>
<proteinExistence type="predicted"/>
<feature type="compositionally biased region" description="Low complexity" evidence="1">
    <location>
        <begin position="37"/>
        <end position="47"/>
    </location>
</feature>
<feature type="region of interest" description="Disordered" evidence="1">
    <location>
        <begin position="163"/>
        <end position="193"/>
    </location>
</feature>
<keyword evidence="2" id="KW-0812">Transmembrane</keyword>
<feature type="domain" description="Tim44-like" evidence="4">
    <location>
        <begin position="206"/>
        <end position="333"/>
    </location>
</feature>
<sequence>MQINKHGVVAALMMTTLVLSPLAEAKRMGGGKSYGMSRSHSSSSSSSYNQGYNQNRQTAAPVQQGTVQPQRSGPGVGTMVAAGVAGAAVGAVAANALANDNDPATSRDAAASPDATTAQQQNAQAAQAEQKSSFSWLWIAILAIGAFFLFRRLSAKKASANGNPFAPNSGGPFGRTNAAPSPSSRPFSTGGDNTNIFGQSVGTTAGGAYSSSGQQLPDGTEPAAFLRQARAKFLHLQSMNSSSNIEEVRRYFTPDMYAAIRSDILSNDELAEFPQLNAQVVESGTENGQYFASVQFSGTVSETLNAQAVPFSETWHFVKPANSSEWLVAGIQQN</sequence>
<dbReference type="PANTHER" id="PTHR41542:SF1">
    <property type="entry name" value="BLL5807 PROTEIN"/>
    <property type="match status" value="1"/>
</dbReference>